<dbReference type="Proteomes" id="UP000800096">
    <property type="component" value="Unassembled WGS sequence"/>
</dbReference>
<evidence type="ECO:0000313" key="2">
    <source>
        <dbReference type="Proteomes" id="UP000800096"/>
    </source>
</evidence>
<organism evidence="1 2">
    <name type="scientific">Ampelomyces quisqualis</name>
    <name type="common">Powdery mildew agent</name>
    <dbReference type="NCBI Taxonomy" id="50730"/>
    <lineage>
        <taxon>Eukaryota</taxon>
        <taxon>Fungi</taxon>
        <taxon>Dikarya</taxon>
        <taxon>Ascomycota</taxon>
        <taxon>Pezizomycotina</taxon>
        <taxon>Dothideomycetes</taxon>
        <taxon>Pleosporomycetidae</taxon>
        <taxon>Pleosporales</taxon>
        <taxon>Pleosporineae</taxon>
        <taxon>Phaeosphaeriaceae</taxon>
        <taxon>Ampelomyces</taxon>
    </lineage>
</organism>
<dbReference type="EMBL" id="ML979135">
    <property type="protein sequence ID" value="KAF1916770.1"/>
    <property type="molecule type" value="Genomic_DNA"/>
</dbReference>
<name>A0A6A5QPN6_AMPQU</name>
<proteinExistence type="predicted"/>
<reference evidence="1" key="1">
    <citation type="journal article" date="2020" name="Stud. Mycol.">
        <title>101 Dothideomycetes genomes: a test case for predicting lifestyles and emergence of pathogens.</title>
        <authorList>
            <person name="Haridas S."/>
            <person name="Albert R."/>
            <person name="Binder M."/>
            <person name="Bloem J."/>
            <person name="Labutti K."/>
            <person name="Salamov A."/>
            <person name="Andreopoulos B."/>
            <person name="Baker S."/>
            <person name="Barry K."/>
            <person name="Bills G."/>
            <person name="Bluhm B."/>
            <person name="Cannon C."/>
            <person name="Castanera R."/>
            <person name="Culley D."/>
            <person name="Daum C."/>
            <person name="Ezra D."/>
            <person name="Gonzalez J."/>
            <person name="Henrissat B."/>
            <person name="Kuo A."/>
            <person name="Liang C."/>
            <person name="Lipzen A."/>
            <person name="Lutzoni F."/>
            <person name="Magnuson J."/>
            <person name="Mondo S."/>
            <person name="Nolan M."/>
            <person name="Ohm R."/>
            <person name="Pangilinan J."/>
            <person name="Park H.-J."/>
            <person name="Ramirez L."/>
            <person name="Alfaro M."/>
            <person name="Sun H."/>
            <person name="Tritt A."/>
            <person name="Yoshinaga Y."/>
            <person name="Zwiers L.-H."/>
            <person name="Turgeon B."/>
            <person name="Goodwin S."/>
            <person name="Spatafora J."/>
            <person name="Crous P."/>
            <person name="Grigoriev I."/>
        </authorList>
    </citation>
    <scope>NUCLEOTIDE SEQUENCE</scope>
    <source>
        <strain evidence="1">HMLAC05119</strain>
    </source>
</reference>
<protein>
    <submittedName>
        <fullName evidence="1">Uncharacterized protein</fullName>
    </submittedName>
</protein>
<accession>A0A6A5QPN6</accession>
<keyword evidence="2" id="KW-1185">Reference proteome</keyword>
<evidence type="ECO:0000313" key="1">
    <source>
        <dbReference type="EMBL" id="KAF1916770.1"/>
    </source>
</evidence>
<dbReference type="OrthoDB" id="3789307at2759"/>
<gene>
    <name evidence="1" type="ORF">BDU57DRAFT_539027</name>
</gene>
<dbReference type="AlphaFoldDB" id="A0A6A5QPN6"/>
<sequence length="241" mass="27046">MTSPASYSKALASPRFLSNDAMKTRLHRFLVDALAFAYQVDHNELVKVVPARLLPHVNQAKTDTSPAPRSTILSTDEREDILCLANLVRDVGDKVSKHQVSLITIDERYIIKQRILLPARELNVMEGYVLQLLRLYSVHRGIDHRQAGLHTRGFFYGWSVVADESLEKRLVSDDLLIRTVSSNEKMRILLGSALAAFGDKHLRIKGYSEFASGSYWVDPDSSALQQALESRLTYVTYGASA</sequence>